<dbReference type="EMBL" id="QAOK01000015">
    <property type="protein sequence ID" value="PTQ80526.1"/>
    <property type="molecule type" value="Genomic_DNA"/>
</dbReference>
<protein>
    <submittedName>
        <fullName evidence="1">Uncharacterized protein</fullName>
    </submittedName>
</protein>
<evidence type="ECO:0000313" key="2">
    <source>
        <dbReference type="Proteomes" id="UP000244152"/>
    </source>
</evidence>
<sequence length="41" mass="4705">MRSGYQEGLESEGYKKETRQGVVGLYRVSGIHYKREKKADA</sequence>
<evidence type="ECO:0000313" key="1">
    <source>
        <dbReference type="EMBL" id="PTQ80526.1"/>
    </source>
</evidence>
<proteinExistence type="predicted"/>
<organism evidence="1 2">
    <name type="scientific">Nitrosospira multiformis</name>
    <dbReference type="NCBI Taxonomy" id="1231"/>
    <lineage>
        <taxon>Bacteria</taxon>
        <taxon>Pseudomonadati</taxon>
        <taxon>Pseudomonadota</taxon>
        <taxon>Betaproteobacteria</taxon>
        <taxon>Nitrosomonadales</taxon>
        <taxon>Nitrosomonadaceae</taxon>
        <taxon>Nitrosospira</taxon>
    </lineage>
</organism>
<name>A0A2T5I9M2_9PROT</name>
<accession>A0A2T5I9M2</accession>
<dbReference type="RefSeq" id="WP_258192330.1">
    <property type="nucleotide sequence ID" value="NZ_QAOK01000015.1"/>
</dbReference>
<gene>
    <name evidence="1" type="ORF">C8R21_11523</name>
</gene>
<dbReference type="AlphaFoldDB" id="A0A2T5I9M2"/>
<reference evidence="1 2" key="1">
    <citation type="submission" date="2018-04" db="EMBL/GenBank/DDBJ databases">
        <title>Active sludge and wastewater microbial communities from Klosterneuburg, Austria.</title>
        <authorList>
            <person name="Wagner M."/>
        </authorList>
    </citation>
    <scope>NUCLEOTIDE SEQUENCE [LARGE SCALE GENOMIC DNA]</scope>
    <source>
        <strain evidence="1 2">Nl12</strain>
    </source>
</reference>
<comment type="caution">
    <text evidence="1">The sequence shown here is derived from an EMBL/GenBank/DDBJ whole genome shotgun (WGS) entry which is preliminary data.</text>
</comment>
<dbReference type="Proteomes" id="UP000244152">
    <property type="component" value="Unassembled WGS sequence"/>
</dbReference>